<accession>A0A6J4THP9</accession>
<organism evidence="1">
    <name type="scientific">uncultured Solirubrobacteraceae bacterium</name>
    <dbReference type="NCBI Taxonomy" id="1162706"/>
    <lineage>
        <taxon>Bacteria</taxon>
        <taxon>Bacillati</taxon>
        <taxon>Actinomycetota</taxon>
        <taxon>Thermoleophilia</taxon>
        <taxon>Solirubrobacterales</taxon>
        <taxon>Solirubrobacteraceae</taxon>
        <taxon>environmental samples</taxon>
    </lineage>
</organism>
<gene>
    <name evidence="1" type="ORF">AVDCRST_MAG85-3002</name>
</gene>
<name>A0A6J4THP9_9ACTN</name>
<evidence type="ECO:0000313" key="1">
    <source>
        <dbReference type="EMBL" id="CAA9522899.1"/>
    </source>
</evidence>
<protein>
    <submittedName>
        <fullName evidence="1">Uncharacterized protein</fullName>
    </submittedName>
</protein>
<reference evidence="1" key="1">
    <citation type="submission" date="2020-02" db="EMBL/GenBank/DDBJ databases">
        <authorList>
            <person name="Meier V. D."/>
        </authorList>
    </citation>
    <scope>NUCLEOTIDE SEQUENCE</scope>
    <source>
        <strain evidence="1">AVDCRST_MAG85</strain>
    </source>
</reference>
<dbReference type="AlphaFoldDB" id="A0A6J4THP9"/>
<proteinExistence type="predicted"/>
<sequence>MDRGAAEMQRRLDEARRALRDRIPPPADD</sequence>
<dbReference type="EMBL" id="CADCVT010000332">
    <property type="protein sequence ID" value="CAA9522899.1"/>
    <property type="molecule type" value="Genomic_DNA"/>
</dbReference>